<organism evidence="1 2">
    <name type="scientific">Stylosanthes scabra</name>
    <dbReference type="NCBI Taxonomy" id="79078"/>
    <lineage>
        <taxon>Eukaryota</taxon>
        <taxon>Viridiplantae</taxon>
        <taxon>Streptophyta</taxon>
        <taxon>Embryophyta</taxon>
        <taxon>Tracheophyta</taxon>
        <taxon>Spermatophyta</taxon>
        <taxon>Magnoliopsida</taxon>
        <taxon>eudicotyledons</taxon>
        <taxon>Gunneridae</taxon>
        <taxon>Pentapetalae</taxon>
        <taxon>rosids</taxon>
        <taxon>fabids</taxon>
        <taxon>Fabales</taxon>
        <taxon>Fabaceae</taxon>
        <taxon>Papilionoideae</taxon>
        <taxon>50 kb inversion clade</taxon>
        <taxon>dalbergioids sensu lato</taxon>
        <taxon>Dalbergieae</taxon>
        <taxon>Pterocarpus clade</taxon>
        <taxon>Stylosanthes</taxon>
    </lineage>
</organism>
<keyword evidence="2" id="KW-1185">Reference proteome</keyword>
<evidence type="ECO:0008006" key="3">
    <source>
        <dbReference type="Google" id="ProtNLM"/>
    </source>
</evidence>
<comment type="caution">
    <text evidence="1">The sequence shown here is derived from an EMBL/GenBank/DDBJ whole genome shotgun (WGS) entry which is preliminary data.</text>
</comment>
<evidence type="ECO:0000313" key="2">
    <source>
        <dbReference type="Proteomes" id="UP001341840"/>
    </source>
</evidence>
<gene>
    <name evidence="1" type="ORF">PIB30_049173</name>
</gene>
<reference evidence="1 2" key="1">
    <citation type="journal article" date="2023" name="Plants (Basel)">
        <title>Bridging the Gap: Combining Genomics and Transcriptomics Approaches to Understand Stylosanthes scabra, an Orphan Legume from the Brazilian Caatinga.</title>
        <authorList>
            <person name="Ferreira-Neto J.R.C."/>
            <person name="da Silva M.D."/>
            <person name="Binneck E."/>
            <person name="de Melo N.F."/>
            <person name="da Silva R.H."/>
            <person name="de Melo A.L.T.M."/>
            <person name="Pandolfi V."/>
            <person name="Bustamante F.O."/>
            <person name="Brasileiro-Vidal A.C."/>
            <person name="Benko-Iseppon A.M."/>
        </authorList>
    </citation>
    <scope>NUCLEOTIDE SEQUENCE [LARGE SCALE GENOMIC DNA]</scope>
    <source>
        <tissue evidence="1">Leaves</tissue>
    </source>
</reference>
<protein>
    <recommendedName>
        <fullName evidence="3">Kinesin motor domain-containing protein</fullName>
    </recommendedName>
</protein>
<name>A0ABU6SH56_9FABA</name>
<evidence type="ECO:0000313" key="1">
    <source>
        <dbReference type="EMBL" id="MED6135707.1"/>
    </source>
</evidence>
<dbReference type="Proteomes" id="UP001341840">
    <property type="component" value="Unassembled WGS sequence"/>
</dbReference>
<proteinExistence type="predicted"/>
<dbReference type="EMBL" id="JASCZI010060743">
    <property type="protein sequence ID" value="MED6135707.1"/>
    <property type="molecule type" value="Genomic_DNA"/>
</dbReference>
<accession>A0ABU6SH56</accession>
<sequence length="125" mass="14319">MIVFCSRGFRSIKEAFFDLGEGKTCAMIFGFAQQDRTGKTENIILLVSIFTLALKDKEFNVAAYESAKGYERRFLDVRVSSSHVYTMKENLEDMSSMVKRREAMDCHVDIQQDVVIQTENSQVLD</sequence>